<keyword evidence="4" id="KW-1185">Reference proteome</keyword>
<dbReference type="EMBL" id="JBIMSP010000012">
    <property type="protein sequence ID" value="MFH5242269.1"/>
    <property type="molecule type" value="Genomic_DNA"/>
</dbReference>
<evidence type="ECO:0000313" key="3">
    <source>
        <dbReference type="Proteomes" id="UP001609176"/>
    </source>
</evidence>
<dbReference type="Proteomes" id="UP001609176">
    <property type="component" value="Unassembled WGS sequence"/>
</dbReference>
<organism evidence="1 4">
    <name type="scientific">Antrihabitans spumae</name>
    <dbReference type="NCBI Taxonomy" id="3373370"/>
    <lineage>
        <taxon>Bacteria</taxon>
        <taxon>Bacillati</taxon>
        <taxon>Actinomycetota</taxon>
        <taxon>Actinomycetes</taxon>
        <taxon>Mycobacteriales</taxon>
        <taxon>Nocardiaceae</taxon>
        <taxon>Antrihabitans</taxon>
    </lineage>
</organism>
<proteinExistence type="predicted"/>
<name>A0ABW7KDV1_9NOCA</name>
<dbReference type="Proteomes" id="UP001609219">
    <property type="component" value="Unassembled WGS sequence"/>
</dbReference>
<evidence type="ECO:0000313" key="2">
    <source>
        <dbReference type="EMBL" id="MFH5242269.1"/>
    </source>
</evidence>
<evidence type="ECO:0008006" key="5">
    <source>
        <dbReference type="Google" id="ProtNLM"/>
    </source>
</evidence>
<evidence type="ECO:0000313" key="1">
    <source>
        <dbReference type="EMBL" id="MFH5231896.1"/>
    </source>
</evidence>
<dbReference type="EMBL" id="JBIMSN010000126">
    <property type="protein sequence ID" value="MFH5231896.1"/>
    <property type="molecule type" value="Genomic_DNA"/>
</dbReference>
<protein>
    <recommendedName>
        <fullName evidence="5">Portal protein</fullName>
    </recommendedName>
</protein>
<comment type="caution">
    <text evidence="1">The sequence shown here is derived from an EMBL/GenBank/DDBJ whole genome shotgun (WGS) entry which is preliminary data.</text>
</comment>
<sequence>MADSVAPTSFELGYVNGQPGGFQQWDQDEKVPDLQWPNSVHVYKRMDSEDGRVSSVLQAITLPVRRTKWWIDPNGAPDEVVSFVAANLNLPIKGTDELVKTRLKGRFSFGQHLQYALLMLRYGHQFFEQVYRPGDDGLMYLRKLAPRPASTISKINVALDGGLESIEQHPPSSTGRVLYGLGKSAPIPVSSLVAYVRDPDPGVWTGRSLLRPAYKHWIMKDELMRIQAGAAKRNGMGVPVATAPEHETDIGKYKKLASQYRGGAYSGVGLTYGAKMELLGVQGNLPDIQQAIDYQDRQIALTGLAHFLNLDRGGSHALASVLEDTFVQSVQTFGESIADTTNAHVVEDLVDINFGEDVPAPRIVFDEIGSRQDLTAQSFKTLIDAGLIRIDGNLERYTRQQYGLPQAAPDAFDELPEYDAEELAQRIGAAGTLIRSGFEPADALRAVGLDPIKHLGLLPVTLVGE</sequence>
<dbReference type="RefSeq" id="WP_395124278.1">
    <property type="nucleotide sequence ID" value="NZ_JBIMSN010000126.1"/>
</dbReference>
<reference evidence="3 4" key="1">
    <citation type="submission" date="2024-10" db="EMBL/GenBank/DDBJ databases">
        <authorList>
            <person name="Riesco R."/>
        </authorList>
    </citation>
    <scope>NUCLEOTIDE SEQUENCE [LARGE SCALE GENOMIC DNA]</scope>
    <source>
        <strain evidence="2 3">NCIMB 15448</strain>
        <strain evidence="1 4">NCIMB 15450</strain>
    </source>
</reference>
<dbReference type="InterPro" id="IPR009279">
    <property type="entry name" value="Portal_Mu"/>
</dbReference>
<dbReference type="Pfam" id="PF06074">
    <property type="entry name" value="Portal_Mu"/>
    <property type="match status" value="1"/>
</dbReference>
<evidence type="ECO:0000313" key="4">
    <source>
        <dbReference type="Proteomes" id="UP001609219"/>
    </source>
</evidence>
<accession>A0ABW7KDV1</accession>
<gene>
    <name evidence="2" type="ORF">ACHIPV_10280</name>
    <name evidence="1" type="ORF">ACHIRB_25485</name>
</gene>